<evidence type="ECO:0000313" key="2">
    <source>
        <dbReference type="EMBL" id="KAJ4968641.1"/>
    </source>
</evidence>
<comment type="caution">
    <text evidence="2">The sequence shown here is derived from an EMBL/GenBank/DDBJ whole genome shotgun (WGS) entry which is preliminary data.</text>
</comment>
<proteinExistence type="predicted"/>
<dbReference type="EMBL" id="JAMYWD010000006">
    <property type="protein sequence ID" value="KAJ4968641.1"/>
    <property type="molecule type" value="Genomic_DNA"/>
</dbReference>
<accession>A0A9Q0KE38</accession>
<dbReference type="Proteomes" id="UP001141806">
    <property type="component" value="Unassembled WGS sequence"/>
</dbReference>
<evidence type="ECO:0000313" key="3">
    <source>
        <dbReference type="Proteomes" id="UP001141806"/>
    </source>
</evidence>
<name>A0A9Q0KE38_9MAGN</name>
<reference evidence="2" key="1">
    <citation type="journal article" date="2023" name="Plant J.">
        <title>The genome of the king protea, Protea cynaroides.</title>
        <authorList>
            <person name="Chang J."/>
            <person name="Duong T.A."/>
            <person name="Schoeman C."/>
            <person name="Ma X."/>
            <person name="Roodt D."/>
            <person name="Barker N."/>
            <person name="Li Z."/>
            <person name="Van de Peer Y."/>
            <person name="Mizrachi E."/>
        </authorList>
    </citation>
    <scope>NUCLEOTIDE SEQUENCE</scope>
    <source>
        <tissue evidence="2">Young leaves</tissue>
    </source>
</reference>
<protein>
    <submittedName>
        <fullName evidence="2">Uncharacterized protein</fullName>
    </submittedName>
</protein>
<evidence type="ECO:0000256" key="1">
    <source>
        <dbReference type="SAM" id="MobiDB-lite"/>
    </source>
</evidence>
<feature type="region of interest" description="Disordered" evidence="1">
    <location>
        <begin position="32"/>
        <end position="92"/>
    </location>
</feature>
<sequence>MGMRDAQVSDEERNEMVRPHTRVEMADAEASVAAARAHVDPVDDDDRMYMDVDAIPPPSPTRAAGVGTSSAADPVPETGPSHAAGPSRPPADDVLSLFHEIREAAAHRIPRIGELLRRPVRTDQRVADLTASLRATRTRVAWLTRVYAKDYDERP</sequence>
<feature type="compositionally biased region" description="Basic and acidic residues" evidence="1">
    <location>
        <begin position="10"/>
        <end position="20"/>
    </location>
</feature>
<organism evidence="2 3">
    <name type="scientific">Protea cynaroides</name>
    <dbReference type="NCBI Taxonomy" id="273540"/>
    <lineage>
        <taxon>Eukaryota</taxon>
        <taxon>Viridiplantae</taxon>
        <taxon>Streptophyta</taxon>
        <taxon>Embryophyta</taxon>
        <taxon>Tracheophyta</taxon>
        <taxon>Spermatophyta</taxon>
        <taxon>Magnoliopsida</taxon>
        <taxon>Proteales</taxon>
        <taxon>Proteaceae</taxon>
        <taxon>Protea</taxon>
    </lineage>
</organism>
<dbReference type="AlphaFoldDB" id="A0A9Q0KE38"/>
<keyword evidence="3" id="KW-1185">Reference proteome</keyword>
<feature type="region of interest" description="Disordered" evidence="1">
    <location>
        <begin position="1"/>
        <end position="20"/>
    </location>
</feature>
<gene>
    <name evidence="2" type="ORF">NE237_015342</name>
</gene>